<protein>
    <submittedName>
        <fullName evidence="2">Uncharacterized protein</fullName>
    </submittedName>
</protein>
<dbReference type="Proteomes" id="UP000191672">
    <property type="component" value="Unassembled WGS sequence"/>
</dbReference>
<evidence type="ECO:0000256" key="1">
    <source>
        <dbReference type="SAM" id="MobiDB-lite"/>
    </source>
</evidence>
<organism evidence="2 3">
    <name type="scientific">Penicillium antarcticum</name>
    <dbReference type="NCBI Taxonomy" id="416450"/>
    <lineage>
        <taxon>Eukaryota</taxon>
        <taxon>Fungi</taxon>
        <taxon>Dikarya</taxon>
        <taxon>Ascomycota</taxon>
        <taxon>Pezizomycotina</taxon>
        <taxon>Eurotiomycetes</taxon>
        <taxon>Eurotiomycetidae</taxon>
        <taxon>Eurotiales</taxon>
        <taxon>Aspergillaceae</taxon>
        <taxon>Penicillium</taxon>
    </lineage>
</organism>
<evidence type="ECO:0000313" key="3">
    <source>
        <dbReference type="Proteomes" id="UP000191672"/>
    </source>
</evidence>
<evidence type="ECO:0000313" key="2">
    <source>
        <dbReference type="EMBL" id="OQD78817.1"/>
    </source>
</evidence>
<accession>A0A1V6PQ09</accession>
<name>A0A1V6PQ09_9EURO</name>
<feature type="region of interest" description="Disordered" evidence="1">
    <location>
        <begin position="1"/>
        <end position="24"/>
    </location>
</feature>
<dbReference type="AlphaFoldDB" id="A0A1V6PQ09"/>
<reference evidence="3" key="1">
    <citation type="journal article" date="2017" name="Nat. Microbiol.">
        <title>Global analysis of biosynthetic gene clusters reveals vast potential of secondary metabolite production in Penicillium species.</title>
        <authorList>
            <person name="Nielsen J.C."/>
            <person name="Grijseels S."/>
            <person name="Prigent S."/>
            <person name="Ji B."/>
            <person name="Dainat J."/>
            <person name="Nielsen K.F."/>
            <person name="Frisvad J.C."/>
            <person name="Workman M."/>
            <person name="Nielsen J."/>
        </authorList>
    </citation>
    <scope>NUCLEOTIDE SEQUENCE [LARGE SCALE GENOMIC DNA]</scope>
    <source>
        <strain evidence="3">IBT 31811</strain>
    </source>
</reference>
<keyword evidence="3" id="KW-1185">Reference proteome</keyword>
<sequence length="62" mass="7209">MSTKEGRQLNSAPEEYSAPPLPDDRKALNDLTKLIPYLFCTFYIRTVTTTFRHYILSRTPDD</sequence>
<gene>
    <name evidence="2" type="ORF">PENANT_c078G08975</name>
</gene>
<proteinExistence type="predicted"/>
<comment type="caution">
    <text evidence="2">The sequence shown here is derived from an EMBL/GenBank/DDBJ whole genome shotgun (WGS) entry which is preliminary data.</text>
</comment>
<dbReference type="EMBL" id="MDYN01000078">
    <property type="protein sequence ID" value="OQD78817.1"/>
    <property type="molecule type" value="Genomic_DNA"/>
</dbReference>